<keyword evidence="1" id="KW-0808">Transferase</keyword>
<name>A0A2K3NBB2_TRIPR</name>
<evidence type="ECO:0000313" key="2">
    <source>
        <dbReference type="Proteomes" id="UP000236291"/>
    </source>
</evidence>
<dbReference type="Proteomes" id="UP000236291">
    <property type="component" value="Unassembled WGS sequence"/>
</dbReference>
<protein>
    <submittedName>
        <fullName evidence="1">Serine/threonine-protein kinase CBK1-like protein</fullName>
    </submittedName>
</protein>
<dbReference type="GO" id="GO:0016301">
    <property type="term" value="F:kinase activity"/>
    <property type="evidence" value="ECO:0007669"/>
    <property type="project" value="UniProtKB-KW"/>
</dbReference>
<comment type="caution">
    <text evidence="1">The sequence shown here is derived from an EMBL/GenBank/DDBJ whole genome shotgun (WGS) entry which is preliminary data.</text>
</comment>
<reference evidence="1 2" key="1">
    <citation type="journal article" date="2014" name="Am. J. Bot.">
        <title>Genome assembly and annotation for red clover (Trifolium pratense; Fabaceae).</title>
        <authorList>
            <person name="Istvanek J."/>
            <person name="Jaros M."/>
            <person name="Krenek A."/>
            <person name="Repkova J."/>
        </authorList>
    </citation>
    <scope>NUCLEOTIDE SEQUENCE [LARGE SCALE GENOMIC DNA]</scope>
    <source>
        <strain evidence="2">cv. Tatra</strain>
        <tissue evidence="1">Young leaves</tissue>
    </source>
</reference>
<dbReference type="AlphaFoldDB" id="A0A2K3NBB2"/>
<evidence type="ECO:0000313" key="1">
    <source>
        <dbReference type="EMBL" id="PNY00332.1"/>
    </source>
</evidence>
<dbReference type="EMBL" id="ASHM01018805">
    <property type="protein sequence ID" value="PNY00332.1"/>
    <property type="molecule type" value="Genomic_DNA"/>
</dbReference>
<keyword evidence="1" id="KW-0418">Kinase</keyword>
<gene>
    <name evidence="1" type="ORF">L195_g023610</name>
</gene>
<sequence length="49" mass="5640">MEDLEEGENGGEEEVLGSSLTMEKVAAAKKFIENHYRAQMKNIQDRKER</sequence>
<dbReference type="STRING" id="57577.A0A2K3NBB2"/>
<reference evidence="1 2" key="2">
    <citation type="journal article" date="2017" name="Front. Plant Sci.">
        <title>Gene Classification and Mining of Molecular Markers Useful in Red Clover (Trifolium pratense) Breeding.</title>
        <authorList>
            <person name="Istvanek J."/>
            <person name="Dluhosova J."/>
            <person name="Dluhos P."/>
            <person name="Patkova L."/>
            <person name="Nedelnik J."/>
            <person name="Repkova J."/>
        </authorList>
    </citation>
    <scope>NUCLEOTIDE SEQUENCE [LARGE SCALE GENOMIC DNA]</scope>
    <source>
        <strain evidence="2">cv. Tatra</strain>
        <tissue evidence="1">Young leaves</tissue>
    </source>
</reference>
<organism evidence="1 2">
    <name type="scientific">Trifolium pratense</name>
    <name type="common">Red clover</name>
    <dbReference type="NCBI Taxonomy" id="57577"/>
    <lineage>
        <taxon>Eukaryota</taxon>
        <taxon>Viridiplantae</taxon>
        <taxon>Streptophyta</taxon>
        <taxon>Embryophyta</taxon>
        <taxon>Tracheophyta</taxon>
        <taxon>Spermatophyta</taxon>
        <taxon>Magnoliopsida</taxon>
        <taxon>eudicotyledons</taxon>
        <taxon>Gunneridae</taxon>
        <taxon>Pentapetalae</taxon>
        <taxon>rosids</taxon>
        <taxon>fabids</taxon>
        <taxon>Fabales</taxon>
        <taxon>Fabaceae</taxon>
        <taxon>Papilionoideae</taxon>
        <taxon>50 kb inversion clade</taxon>
        <taxon>NPAAA clade</taxon>
        <taxon>Hologalegina</taxon>
        <taxon>IRL clade</taxon>
        <taxon>Trifolieae</taxon>
        <taxon>Trifolium</taxon>
    </lineage>
</organism>
<proteinExistence type="predicted"/>
<accession>A0A2K3NBB2</accession>